<comment type="caution">
    <text evidence="1">The sequence shown here is derived from an EMBL/GenBank/DDBJ whole genome shotgun (WGS) entry which is preliminary data.</text>
</comment>
<sequence length="59" mass="6339">MATGVVEGAPIVPKTINAAIGTATKLRILFLIFIAKFICNNPFLFNLMSGNSLVFPQDV</sequence>
<protein>
    <submittedName>
        <fullName evidence="1">Uncharacterized protein</fullName>
    </submittedName>
</protein>
<name>A0A163VI88_9BACL</name>
<dbReference type="AlphaFoldDB" id="A0A163VI88"/>
<keyword evidence="2" id="KW-1185">Reference proteome</keyword>
<dbReference type="Proteomes" id="UP000076563">
    <property type="component" value="Unassembled WGS sequence"/>
</dbReference>
<gene>
    <name evidence="1" type="ORF">AV654_28660</name>
</gene>
<proteinExistence type="predicted"/>
<accession>A0A163VI88</accession>
<evidence type="ECO:0000313" key="2">
    <source>
        <dbReference type="Proteomes" id="UP000076563"/>
    </source>
</evidence>
<organism evidence="1 2">
    <name type="scientific">Paenibacillus elgii</name>
    <dbReference type="NCBI Taxonomy" id="189691"/>
    <lineage>
        <taxon>Bacteria</taxon>
        <taxon>Bacillati</taxon>
        <taxon>Bacillota</taxon>
        <taxon>Bacilli</taxon>
        <taxon>Bacillales</taxon>
        <taxon>Paenibacillaceae</taxon>
        <taxon>Paenibacillus</taxon>
    </lineage>
</organism>
<reference evidence="2" key="1">
    <citation type="submission" date="2016-01" db="EMBL/GenBank/DDBJ databases">
        <title>Draft genome of Chromobacterium sp. F49.</title>
        <authorList>
            <person name="Hong K.W."/>
        </authorList>
    </citation>
    <scope>NUCLEOTIDE SEQUENCE [LARGE SCALE GENOMIC DNA]</scope>
    <source>
        <strain evidence="2">M63</strain>
    </source>
</reference>
<evidence type="ECO:0000313" key="1">
    <source>
        <dbReference type="EMBL" id="KZE74917.1"/>
    </source>
</evidence>
<dbReference type="EMBL" id="LQRA01000075">
    <property type="protein sequence ID" value="KZE74917.1"/>
    <property type="molecule type" value="Genomic_DNA"/>
</dbReference>